<evidence type="ECO:0000313" key="2">
    <source>
        <dbReference type="EMBL" id="KCZ72803.1"/>
    </source>
</evidence>
<dbReference type="InterPro" id="IPR058357">
    <property type="entry name" value="DUF8044"/>
</dbReference>
<reference evidence="2 3" key="1">
    <citation type="journal article" date="2013" name="Nature">
        <title>Anaerobic oxidation of methane coupled to nitrate reduction in a novel archaeal lineage.</title>
        <authorList>
            <person name="Haroon M.F."/>
            <person name="Hu S."/>
            <person name="Shi Y."/>
            <person name="Imelfort M."/>
            <person name="Keller J."/>
            <person name="Hugenholtz P."/>
            <person name="Yuan Z."/>
            <person name="Tyson G.W."/>
        </authorList>
    </citation>
    <scope>NUCLEOTIDE SEQUENCE [LARGE SCALE GENOMIC DNA]</scope>
    <source>
        <strain evidence="2 3">ANME-2d</strain>
    </source>
</reference>
<accession>A0A062V897</accession>
<evidence type="ECO:0000256" key="1">
    <source>
        <dbReference type="SAM" id="Phobius"/>
    </source>
</evidence>
<proteinExistence type="predicted"/>
<keyword evidence="1" id="KW-1133">Transmembrane helix</keyword>
<feature type="transmembrane region" description="Helical" evidence="1">
    <location>
        <begin position="66"/>
        <end position="87"/>
    </location>
</feature>
<organism evidence="2 3">
    <name type="scientific">Candidatus Methanoperedens nitratireducens</name>
    <dbReference type="NCBI Taxonomy" id="1392998"/>
    <lineage>
        <taxon>Archaea</taxon>
        <taxon>Methanobacteriati</taxon>
        <taxon>Methanobacteriota</taxon>
        <taxon>Stenosarchaea group</taxon>
        <taxon>Methanomicrobia</taxon>
        <taxon>Methanosarcinales</taxon>
        <taxon>ANME-2 cluster</taxon>
        <taxon>Candidatus Methanoperedentaceae</taxon>
        <taxon>Candidatus Methanoperedens</taxon>
    </lineage>
</organism>
<comment type="caution">
    <text evidence="2">The sequence shown here is derived from an EMBL/GenBank/DDBJ whole genome shotgun (WGS) entry which is preliminary data.</text>
</comment>
<dbReference type="EMBL" id="JMIY01000002">
    <property type="protein sequence ID" value="KCZ72803.1"/>
    <property type="molecule type" value="Genomic_DNA"/>
</dbReference>
<name>A0A062V897_9EURY</name>
<feature type="transmembrane region" description="Helical" evidence="1">
    <location>
        <begin position="35"/>
        <end position="54"/>
    </location>
</feature>
<keyword evidence="1" id="KW-0812">Transmembrane</keyword>
<gene>
    <name evidence="2" type="ORF">ANME2D_01238</name>
</gene>
<dbReference type="AlphaFoldDB" id="A0A062V897"/>
<dbReference type="Proteomes" id="UP000027153">
    <property type="component" value="Unassembled WGS sequence"/>
</dbReference>
<protein>
    <submittedName>
        <fullName evidence="2">Uncharacterized protein</fullName>
    </submittedName>
</protein>
<keyword evidence="3" id="KW-1185">Reference proteome</keyword>
<dbReference type="OrthoDB" id="117475at2157"/>
<evidence type="ECO:0000313" key="3">
    <source>
        <dbReference type="Proteomes" id="UP000027153"/>
    </source>
</evidence>
<keyword evidence="1" id="KW-0472">Membrane</keyword>
<feature type="transmembrane region" description="Helical" evidence="1">
    <location>
        <begin position="12"/>
        <end position="29"/>
    </location>
</feature>
<sequence>MASIPRQHRFIYILSAWMLTVLFFLIIGNNLDLEMFFVLNLIGFLVLVEITTPFSFKPEWKQRLKWVVLTGTILFLYIVAKKIIRIIG</sequence>
<dbReference type="Pfam" id="PF26161">
    <property type="entry name" value="DUF8044"/>
    <property type="match status" value="1"/>
</dbReference>
<dbReference type="RefSeq" id="WP_048089820.1">
    <property type="nucleotide sequence ID" value="NZ_JMIY01000002.1"/>
</dbReference>